<dbReference type="Proteomes" id="UP000314294">
    <property type="component" value="Unassembled WGS sequence"/>
</dbReference>
<comment type="caution">
    <text evidence="2">The sequence shown here is derived from an EMBL/GenBank/DDBJ whole genome shotgun (WGS) entry which is preliminary data.</text>
</comment>
<reference evidence="2 3" key="1">
    <citation type="submission" date="2019-03" db="EMBL/GenBank/DDBJ databases">
        <title>First draft genome of Liparis tanakae, snailfish: a comprehensive survey of snailfish specific genes.</title>
        <authorList>
            <person name="Kim W."/>
            <person name="Song I."/>
            <person name="Jeong J.-H."/>
            <person name="Kim D."/>
            <person name="Kim S."/>
            <person name="Ryu S."/>
            <person name="Song J.Y."/>
            <person name="Lee S.K."/>
        </authorList>
    </citation>
    <scope>NUCLEOTIDE SEQUENCE [LARGE SCALE GENOMIC DNA]</scope>
    <source>
        <tissue evidence="2">Muscle</tissue>
    </source>
</reference>
<gene>
    <name evidence="2" type="ORF">EYF80_004805</name>
</gene>
<feature type="region of interest" description="Disordered" evidence="1">
    <location>
        <begin position="52"/>
        <end position="73"/>
    </location>
</feature>
<protein>
    <submittedName>
        <fullName evidence="2">Uncharacterized protein</fullName>
    </submittedName>
</protein>
<evidence type="ECO:0000313" key="3">
    <source>
        <dbReference type="Proteomes" id="UP000314294"/>
    </source>
</evidence>
<name>A0A4Z2J3H5_9TELE</name>
<sequence length="111" mass="12465">MGMKTSFPGAAAEVFVKPRRILTALQGARSVGLFKGPQLPKQEVQPCCTPWKQDEADRKEASLQAEPPLKSSPFVKEHHFANTANDFSRQEQWGLHAGTTQEERIRKGEKY</sequence>
<organism evidence="2 3">
    <name type="scientific">Liparis tanakae</name>
    <name type="common">Tanaka's snailfish</name>
    <dbReference type="NCBI Taxonomy" id="230148"/>
    <lineage>
        <taxon>Eukaryota</taxon>
        <taxon>Metazoa</taxon>
        <taxon>Chordata</taxon>
        <taxon>Craniata</taxon>
        <taxon>Vertebrata</taxon>
        <taxon>Euteleostomi</taxon>
        <taxon>Actinopterygii</taxon>
        <taxon>Neopterygii</taxon>
        <taxon>Teleostei</taxon>
        <taxon>Neoteleostei</taxon>
        <taxon>Acanthomorphata</taxon>
        <taxon>Eupercaria</taxon>
        <taxon>Perciformes</taxon>
        <taxon>Cottioidei</taxon>
        <taxon>Cottales</taxon>
        <taxon>Liparidae</taxon>
        <taxon>Liparis</taxon>
    </lineage>
</organism>
<feature type="compositionally biased region" description="Basic and acidic residues" evidence="1">
    <location>
        <begin position="101"/>
        <end position="111"/>
    </location>
</feature>
<feature type="region of interest" description="Disordered" evidence="1">
    <location>
        <begin position="85"/>
        <end position="111"/>
    </location>
</feature>
<keyword evidence="3" id="KW-1185">Reference proteome</keyword>
<dbReference type="AlphaFoldDB" id="A0A4Z2J3H5"/>
<proteinExistence type="predicted"/>
<feature type="compositionally biased region" description="Basic and acidic residues" evidence="1">
    <location>
        <begin position="52"/>
        <end position="61"/>
    </location>
</feature>
<accession>A0A4Z2J3H5</accession>
<evidence type="ECO:0000256" key="1">
    <source>
        <dbReference type="SAM" id="MobiDB-lite"/>
    </source>
</evidence>
<evidence type="ECO:0000313" key="2">
    <source>
        <dbReference type="EMBL" id="TNN84760.1"/>
    </source>
</evidence>
<dbReference type="EMBL" id="SRLO01000024">
    <property type="protein sequence ID" value="TNN84760.1"/>
    <property type="molecule type" value="Genomic_DNA"/>
</dbReference>